<reference evidence="1 2" key="1">
    <citation type="journal article" date="2015" name="G3 (Bethesda)">
        <title>Insights into Ongoing Evolution of the Hexachlorocyclohexane Catabolic Pathway from Comparative Genomics of Ten Sphingomonadaceae Strains.</title>
        <authorList>
            <person name="Pearce S.L."/>
            <person name="Oakeshott J.G."/>
            <person name="Pandey G."/>
        </authorList>
    </citation>
    <scope>NUCLEOTIDE SEQUENCE [LARGE SCALE GENOMIC DNA]</scope>
    <source>
        <strain evidence="1 2">LL02</strain>
    </source>
</reference>
<dbReference type="RefSeq" id="WP_059152712.1">
    <property type="nucleotide sequence ID" value="NZ_KQ130456.1"/>
</dbReference>
<comment type="caution">
    <text evidence="1">The sequence shown here is derived from an EMBL/GenBank/DDBJ whole genome shotgun (WGS) entry which is preliminary data.</text>
</comment>
<proteinExistence type="predicted"/>
<dbReference type="EMBL" id="JACU01000008">
    <property type="protein sequence ID" value="KMS52634.1"/>
    <property type="molecule type" value="Genomic_DNA"/>
</dbReference>
<evidence type="ECO:0000313" key="2">
    <source>
        <dbReference type="Proteomes" id="UP000052268"/>
    </source>
</evidence>
<organism evidence="1 2">
    <name type="scientific">Novosphingobium barchaimii LL02</name>
    <dbReference type="NCBI Taxonomy" id="1114963"/>
    <lineage>
        <taxon>Bacteria</taxon>
        <taxon>Pseudomonadati</taxon>
        <taxon>Pseudomonadota</taxon>
        <taxon>Alphaproteobacteria</taxon>
        <taxon>Sphingomonadales</taxon>
        <taxon>Sphingomonadaceae</taxon>
        <taxon>Novosphingobium</taxon>
    </lineage>
</organism>
<accession>A0A0J7XLW0</accession>
<sequence>MADIDPPIIESPLSKTVTRHAITVQVAIFKIGGDAGWTLEVVNAEGTSTVWEEPFDTDAAAFKAFLRAVETEGMETFLDDDTSGWTTIH</sequence>
<evidence type="ECO:0000313" key="1">
    <source>
        <dbReference type="EMBL" id="KMS52634.1"/>
    </source>
</evidence>
<dbReference type="PATRIC" id="fig|1114963.3.peg.3671"/>
<dbReference type="Proteomes" id="UP000052268">
    <property type="component" value="Unassembled WGS sequence"/>
</dbReference>
<protein>
    <submittedName>
        <fullName evidence="1">Uncharacterized protein</fullName>
    </submittedName>
</protein>
<dbReference type="AlphaFoldDB" id="A0A0J7XLW0"/>
<dbReference type="OrthoDB" id="7864523at2"/>
<gene>
    <name evidence="1" type="ORF">V474_24090</name>
</gene>
<keyword evidence="2" id="KW-1185">Reference proteome</keyword>
<name>A0A0J7XLW0_9SPHN</name>